<sequence>MQSSRLRLWLGPKVGISFAIYGAPVWARSPVPLPQIQGLLQLPVIGATARVVASLSDLTRTEEPGLQSCSGPNSGFSVSVVSVVAVECGGCFPPEASAELRFKRPLWLPS</sequence>
<evidence type="ECO:0000313" key="1">
    <source>
        <dbReference type="EMBL" id="KAJ1152779.1"/>
    </source>
</evidence>
<accession>A0AAV7RNL6</accession>
<evidence type="ECO:0000313" key="2">
    <source>
        <dbReference type="Proteomes" id="UP001066276"/>
    </source>
</evidence>
<protein>
    <submittedName>
        <fullName evidence="1">Uncharacterized protein</fullName>
    </submittedName>
</protein>
<organism evidence="1 2">
    <name type="scientific">Pleurodeles waltl</name>
    <name type="common">Iberian ribbed newt</name>
    <dbReference type="NCBI Taxonomy" id="8319"/>
    <lineage>
        <taxon>Eukaryota</taxon>
        <taxon>Metazoa</taxon>
        <taxon>Chordata</taxon>
        <taxon>Craniata</taxon>
        <taxon>Vertebrata</taxon>
        <taxon>Euteleostomi</taxon>
        <taxon>Amphibia</taxon>
        <taxon>Batrachia</taxon>
        <taxon>Caudata</taxon>
        <taxon>Salamandroidea</taxon>
        <taxon>Salamandridae</taxon>
        <taxon>Pleurodelinae</taxon>
        <taxon>Pleurodeles</taxon>
    </lineage>
</organism>
<reference evidence="1" key="1">
    <citation type="journal article" date="2022" name="bioRxiv">
        <title>Sequencing and chromosome-scale assembly of the giantPleurodeles waltlgenome.</title>
        <authorList>
            <person name="Brown T."/>
            <person name="Elewa A."/>
            <person name="Iarovenko S."/>
            <person name="Subramanian E."/>
            <person name="Araus A.J."/>
            <person name="Petzold A."/>
            <person name="Susuki M."/>
            <person name="Suzuki K.-i.T."/>
            <person name="Hayashi T."/>
            <person name="Toyoda A."/>
            <person name="Oliveira C."/>
            <person name="Osipova E."/>
            <person name="Leigh N.D."/>
            <person name="Simon A."/>
            <person name="Yun M.H."/>
        </authorList>
    </citation>
    <scope>NUCLEOTIDE SEQUENCE</scope>
    <source>
        <strain evidence="1">20211129_DDA</strain>
        <tissue evidence="1">Liver</tissue>
    </source>
</reference>
<gene>
    <name evidence="1" type="ORF">NDU88_005554</name>
</gene>
<dbReference type="EMBL" id="JANPWB010000009">
    <property type="protein sequence ID" value="KAJ1152779.1"/>
    <property type="molecule type" value="Genomic_DNA"/>
</dbReference>
<dbReference type="AlphaFoldDB" id="A0AAV7RNL6"/>
<dbReference type="Proteomes" id="UP001066276">
    <property type="component" value="Chromosome 5"/>
</dbReference>
<comment type="caution">
    <text evidence="1">The sequence shown here is derived from an EMBL/GenBank/DDBJ whole genome shotgun (WGS) entry which is preliminary data.</text>
</comment>
<proteinExistence type="predicted"/>
<keyword evidence="2" id="KW-1185">Reference proteome</keyword>
<name>A0AAV7RNL6_PLEWA</name>